<reference evidence="1" key="1">
    <citation type="journal article" date="2015" name="Proc. Natl. Acad. Sci. U.S.A.">
        <title>Networks of energetic and metabolic interactions define dynamics in microbial communities.</title>
        <authorList>
            <person name="Embree M."/>
            <person name="Liu J.K."/>
            <person name="Al-Bassam M.M."/>
            <person name="Zengler K."/>
        </authorList>
    </citation>
    <scope>NUCLEOTIDE SEQUENCE</scope>
</reference>
<name>A0A0W8FKJ3_9ZZZZ</name>
<proteinExistence type="predicted"/>
<accession>A0A0W8FKJ3</accession>
<dbReference type="EMBL" id="LNQE01001135">
    <property type="protein sequence ID" value="KUG20835.1"/>
    <property type="molecule type" value="Genomic_DNA"/>
</dbReference>
<sequence length="156" mass="17206">MDLDARLSMTEEFFAAYAAGFNNALADPPEVDVEAAAGAFADCFIAADPNGVLCGKNDEQLRAQIPAGYAFYRSIGTKSMRVVSLTVTPLDDSHLITRVHREARYRKKGGSEEEIDFDVIYFVRTVGKQPRIFGYIPGDDQALLRERGLIPSPEET</sequence>
<organism evidence="1">
    <name type="scientific">hydrocarbon metagenome</name>
    <dbReference type="NCBI Taxonomy" id="938273"/>
    <lineage>
        <taxon>unclassified sequences</taxon>
        <taxon>metagenomes</taxon>
        <taxon>ecological metagenomes</taxon>
    </lineage>
</organism>
<protein>
    <recommendedName>
        <fullName evidence="2">Nuclear transport factor 2 family protein</fullName>
    </recommendedName>
</protein>
<comment type="caution">
    <text evidence="1">The sequence shown here is derived from an EMBL/GenBank/DDBJ whole genome shotgun (WGS) entry which is preliminary data.</text>
</comment>
<dbReference type="AlphaFoldDB" id="A0A0W8FKJ3"/>
<gene>
    <name evidence="1" type="ORF">ASZ90_009416</name>
</gene>
<evidence type="ECO:0000313" key="1">
    <source>
        <dbReference type="EMBL" id="KUG20835.1"/>
    </source>
</evidence>
<evidence type="ECO:0008006" key="2">
    <source>
        <dbReference type="Google" id="ProtNLM"/>
    </source>
</evidence>